<proteinExistence type="predicted"/>
<gene>
    <name evidence="2" type="ORF">OVA965_LOCUS25496</name>
    <name evidence="3" type="ORF">TMI583_LOCUS26224</name>
</gene>
<evidence type="ECO:0000313" key="4">
    <source>
        <dbReference type="Proteomes" id="UP000677228"/>
    </source>
</evidence>
<evidence type="ECO:0000256" key="1">
    <source>
        <dbReference type="SAM" id="MobiDB-lite"/>
    </source>
</evidence>
<evidence type="ECO:0000313" key="2">
    <source>
        <dbReference type="EMBL" id="CAF1233557.1"/>
    </source>
</evidence>
<feature type="region of interest" description="Disordered" evidence="1">
    <location>
        <begin position="91"/>
        <end position="114"/>
    </location>
</feature>
<accession>A0A8S2EKQ5</accession>
<dbReference type="EMBL" id="CAJNOK010015856">
    <property type="protein sequence ID" value="CAF1233557.1"/>
    <property type="molecule type" value="Genomic_DNA"/>
</dbReference>
<reference evidence="2" key="1">
    <citation type="submission" date="2021-02" db="EMBL/GenBank/DDBJ databases">
        <authorList>
            <person name="Nowell W R."/>
        </authorList>
    </citation>
    <scope>NUCLEOTIDE SEQUENCE</scope>
</reference>
<evidence type="ECO:0000313" key="3">
    <source>
        <dbReference type="EMBL" id="CAF4041649.1"/>
    </source>
</evidence>
<dbReference type="EMBL" id="CAJOBA010037402">
    <property type="protein sequence ID" value="CAF4041649.1"/>
    <property type="molecule type" value="Genomic_DNA"/>
</dbReference>
<feature type="compositionally biased region" description="Polar residues" evidence="1">
    <location>
        <begin position="102"/>
        <end position="114"/>
    </location>
</feature>
<dbReference type="AlphaFoldDB" id="A0A8S2EKQ5"/>
<dbReference type="Proteomes" id="UP000677228">
    <property type="component" value="Unassembled WGS sequence"/>
</dbReference>
<sequence length="378" mass="42583">MIPFEAVNINIHPTSSDKRHDDTIREPYHSCPNTNQLVTTNPEHQQLSKGKLDAMTASQVFEGTLRAKCHPTKQVSSKDSVNSFPLHIRSLSRTAKSDTNRSSKSNRIPCSQPINDFPQMRGKALMIGDNIPMVPSCSSKTLSTDISKPQLLNNASNILINGEQLCRIATPLAARNKSPALLCDPLALSNPTTCLALKKSESFSYSNLAREYLSSSDTSDDEDAILKSRSFTLHKTRVESKLQSKQPLEALTLTPLNEHTVRTLKDRIFSQNPNRSISLAEFYCSSFDMYRSMSILAARRRDRINFTPPITSIPNTTKILRNTRYRFPKSTVLKNFPAASRLDARRQLEKWIPQRRTQIERKQEVTTLRLATLPLVTS</sequence>
<protein>
    <submittedName>
        <fullName evidence="2">Uncharacterized protein</fullName>
    </submittedName>
</protein>
<comment type="caution">
    <text evidence="2">The sequence shown here is derived from an EMBL/GenBank/DDBJ whole genome shotgun (WGS) entry which is preliminary data.</text>
</comment>
<organism evidence="2 4">
    <name type="scientific">Didymodactylos carnosus</name>
    <dbReference type="NCBI Taxonomy" id="1234261"/>
    <lineage>
        <taxon>Eukaryota</taxon>
        <taxon>Metazoa</taxon>
        <taxon>Spiralia</taxon>
        <taxon>Gnathifera</taxon>
        <taxon>Rotifera</taxon>
        <taxon>Eurotatoria</taxon>
        <taxon>Bdelloidea</taxon>
        <taxon>Philodinida</taxon>
        <taxon>Philodinidae</taxon>
        <taxon>Didymodactylos</taxon>
    </lineage>
</organism>
<name>A0A8S2EKQ5_9BILA</name>
<dbReference type="Proteomes" id="UP000682733">
    <property type="component" value="Unassembled WGS sequence"/>
</dbReference>